<organism evidence="2 3">
    <name type="scientific">Phialemonium thermophilum</name>
    <dbReference type="NCBI Taxonomy" id="223376"/>
    <lineage>
        <taxon>Eukaryota</taxon>
        <taxon>Fungi</taxon>
        <taxon>Dikarya</taxon>
        <taxon>Ascomycota</taxon>
        <taxon>Pezizomycotina</taxon>
        <taxon>Sordariomycetes</taxon>
        <taxon>Sordariomycetidae</taxon>
        <taxon>Cephalothecales</taxon>
        <taxon>Cephalothecaceae</taxon>
        <taxon>Phialemonium</taxon>
    </lineage>
</organism>
<dbReference type="PROSITE" id="PS50056">
    <property type="entry name" value="TYR_PHOSPHATASE_2"/>
    <property type="match status" value="1"/>
</dbReference>
<comment type="caution">
    <text evidence="2">The sequence shown here is derived from an EMBL/GenBank/DDBJ whole genome shotgun (WGS) entry which is preliminary data.</text>
</comment>
<evidence type="ECO:0000313" key="2">
    <source>
        <dbReference type="EMBL" id="KAL1879898.1"/>
    </source>
</evidence>
<dbReference type="PANTHER" id="PTHR31126">
    <property type="entry name" value="TYROSINE-PROTEIN PHOSPHATASE"/>
    <property type="match status" value="1"/>
</dbReference>
<protein>
    <recommendedName>
        <fullName evidence="1">Tyrosine specific protein phosphatases domain-containing protein</fullName>
    </recommendedName>
</protein>
<proteinExistence type="predicted"/>
<dbReference type="Gene3D" id="3.90.190.10">
    <property type="entry name" value="Protein tyrosine phosphatase superfamily"/>
    <property type="match status" value="1"/>
</dbReference>
<evidence type="ECO:0000313" key="3">
    <source>
        <dbReference type="Proteomes" id="UP001586593"/>
    </source>
</evidence>
<feature type="domain" description="Tyrosine specific protein phosphatases" evidence="1">
    <location>
        <begin position="159"/>
        <end position="221"/>
    </location>
</feature>
<dbReference type="InterPro" id="IPR026893">
    <property type="entry name" value="Tyr/Ser_Pase_IphP-type"/>
</dbReference>
<dbReference type="EMBL" id="JAZHXJ010000039">
    <property type="protein sequence ID" value="KAL1879898.1"/>
    <property type="molecule type" value="Genomic_DNA"/>
</dbReference>
<accession>A0ABR3XWC8</accession>
<dbReference type="InterPro" id="IPR016130">
    <property type="entry name" value="Tyr_Pase_AS"/>
</dbReference>
<dbReference type="PANTHER" id="PTHR31126:SF73">
    <property type="entry name" value="TYROSINE SPECIFIC PROTEIN PHOSPHATASES DOMAIN-CONTAINING PROTEIN"/>
    <property type="match status" value="1"/>
</dbReference>
<keyword evidence="3" id="KW-1185">Reference proteome</keyword>
<dbReference type="InterPro" id="IPR029021">
    <property type="entry name" value="Prot-tyrosine_phosphatase-like"/>
</dbReference>
<name>A0ABR3XWC8_9PEZI</name>
<sequence length="289" mass="32069">MTTTLSAADLRALAETDAVQPLHDDQLRLVLSAPPFVHVPGTYNIRDLGLVPSPRADADVGQRLRPRFAYRAGALTALTDEGKAALRDKLGVRKVFDLRTVREREHGPAPSLDGIPIVWIETEEKDALVDLPTFREGEGEVGYRRMYLDVLRVYRPNFRAVLEHVRDHPEEPFLFHCTAGRDRTGVLAGLLHALAGADPDTIVLDFLLSRVGTEPVREMLLAFAMRGAGVQSTDAPGFQNMCNLRASCWRAFLDGVEEEYGGFEDYVTKALGFSEQDVATIKRNLVSRD</sequence>
<dbReference type="Pfam" id="PF13350">
    <property type="entry name" value="Y_phosphatase3"/>
    <property type="match status" value="1"/>
</dbReference>
<dbReference type="Proteomes" id="UP001586593">
    <property type="component" value="Unassembled WGS sequence"/>
</dbReference>
<gene>
    <name evidence="2" type="ORF">VTK73DRAFT_6710</name>
</gene>
<dbReference type="PROSITE" id="PS00383">
    <property type="entry name" value="TYR_PHOSPHATASE_1"/>
    <property type="match status" value="1"/>
</dbReference>
<evidence type="ECO:0000259" key="1">
    <source>
        <dbReference type="PROSITE" id="PS50056"/>
    </source>
</evidence>
<dbReference type="InterPro" id="IPR000387">
    <property type="entry name" value="Tyr_Pase_dom"/>
</dbReference>
<reference evidence="2 3" key="1">
    <citation type="journal article" date="2024" name="Commun. Biol.">
        <title>Comparative genomic analysis of thermophilic fungi reveals convergent evolutionary adaptations and gene losses.</title>
        <authorList>
            <person name="Steindorff A.S."/>
            <person name="Aguilar-Pontes M.V."/>
            <person name="Robinson A.J."/>
            <person name="Andreopoulos B."/>
            <person name="LaButti K."/>
            <person name="Kuo A."/>
            <person name="Mondo S."/>
            <person name="Riley R."/>
            <person name="Otillar R."/>
            <person name="Haridas S."/>
            <person name="Lipzen A."/>
            <person name="Grimwood J."/>
            <person name="Schmutz J."/>
            <person name="Clum A."/>
            <person name="Reid I.D."/>
            <person name="Moisan M.C."/>
            <person name="Butler G."/>
            <person name="Nguyen T.T.M."/>
            <person name="Dewar K."/>
            <person name="Conant G."/>
            <person name="Drula E."/>
            <person name="Henrissat B."/>
            <person name="Hansel C."/>
            <person name="Singer S."/>
            <person name="Hutchinson M.I."/>
            <person name="de Vries R.P."/>
            <person name="Natvig D.O."/>
            <person name="Powell A.J."/>
            <person name="Tsang A."/>
            <person name="Grigoriev I.V."/>
        </authorList>
    </citation>
    <scope>NUCLEOTIDE SEQUENCE [LARGE SCALE GENOMIC DNA]</scope>
    <source>
        <strain evidence="2 3">ATCC 24622</strain>
    </source>
</reference>
<dbReference type="SUPFAM" id="SSF52799">
    <property type="entry name" value="(Phosphotyrosine protein) phosphatases II"/>
    <property type="match status" value="1"/>
</dbReference>